<protein>
    <submittedName>
        <fullName evidence="1">Uncharacterized protein</fullName>
    </submittedName>
</protein>
<organism evidence="1 2">
    <name type="scientific">Araneus ventricosus</name>
    <name type="common">Orbweaver spider</name>
    <name type="synonym">Epeira ventricosa</name>
    <dbReference type="NCBI Taxonomy" id="182803"/>
    <lineage>
        <taxon>Eukaryota</taxon>
        <taxon>Metazoa</taxon>
        <taxon>Ecdysozoa</taxon>
        <taxon>Arthropoda</taxon>
        <taxon>Chelicerata</taxon>
        <taxon>Arachnida</taxon>
        <taxon>Araneae</taxon>
        <taxon>Araneomorphae</taxon>
        <taxon>Entelegynae</taxon>
        <taxon>Araneoidea</taxon>
        <taxon>Araneidae</taxon>
        <taxon>Araneus</taxon>
    </lineage>
</organism>
<comment type="caution">
    <text evidence="1">The sequence shown here is derived from an EMBL/GenBank/DDBJ whole genome shotgun (WGS) entry which is preliminary data.</text>
</comment>
<dbReference type="Proteomes" id="UP000499080">
    <property type="component" value="Unassembled WGS sequence"/>
</dbReference>
<dbReference type="EMBL" id="BGPR01003287">
    <property type="protein sequence ID" value="GBM86111.1"/>
    <property type="molecule type" value="Genomic_DNA"/>
</dbReference>
<evidence type="ECO:0000313" key="2">
    <source>
        <dbReference type="Proteomes" id="UP000499080"/>
    </source>
</evidence>
<sequence>MSSSRRRCVNHPDVFCFICEECTLKENRKTVCDFVKRVYLVYFGVMVGDQDKTWAPHQVCKTCTEHLRQWTTGKRKSEILHTDCLERTQNHFDDCYFCLVNITGINRNNRSKRSYPDLVSARLPVPHSEEPIPKFHQLPEL</sequence>
<name>A0A4Y2J779_ARAVE</name>
<gene>
    <name evidence="1" type="ORF">AVEN_167767_1</name>
</gene>
<keyword evidence="2" id="KW-1185">Reference proteome</keyword>
<proteinExistence type="predicted"/>
<dbReference type="AlphaFoldDB" id="A0A4Y2J779"/>
<dbReference type="OrthoDB" id="7890494at2759"/>
<accession>A0A4Y2J779</accession>
<evidence type="ECO:0000313" key="1">
    <source>
        <dbReference type="EMBL" id="GBM86111.1"/>
    </source>
</evidence>
<reference evidence="1 2" key="1">
    <citation type="journal article" date="2019" name="Sci. Rep.">
        <title>Orb-weaving spider Araneus ventricosus genome elucidates the spidroin gene catalogue.</title>
        <authorList>
            <person name="Kono N."/>
            <person name="Nakamura H."/>
            <person name="Ohtoshi R."/>
            <person name="Moran D.A.P."/>
            <person name="Shinohara A."/>
            <person name="Yoshida Y."/>
            <person name="Fujiwara M."/>
            <person name="Mori M."/>
            <person name="Tomita M."/>
            <person name="Arakawa K."/>
        </authorList>
    </citation>
    <scope>NUCLEOTIDE SEQUENCE [LARGE SCALE GENOMIC DNA]</scope>
</reference>